<dbReference type="OrthoDB" id="101311at2157"/>
<evidence type="ECO:0000256" key="2">
    <source>
        <dbReference type="ARBA" id="ARBA00004141"/>
    </source>
</evidence>
<feature type="transmembrane region" description="Helical" evidence="9">
    <location>
        <begin position="193"/>
        <end position="210"/>
    </location>
</feature>
<dbReference type="AlphaFoldDB" id="A0A1H0A2X1"/>
<accession>A0A1H0A2X1</accession>
<feature type="transmembrane region" description="Helical" evidence="9">
    <location>
        <begin position="230"/>
        <end position="249"/>
    </location>
</feature>
<evidence type="ECO:0000256" key="3">
    <source>
        <dbReference type="ARBA" id="ARBA00009916"/>
    </source>
</evidence>
<sequence>MVEALLVVGVLVAMFVAYNIGGSTTGPAFGPAVGADAISKTAAAALMGVFFFIGAWTVGRNVVTKLGRELVVNTSVFTLESSIAVLFFIGVALLMGNLFGVPASTSMTAVGAIAGLGLAGGVLDLAVMAEILTWWIVSPIIGFWVSLIIGRYFYARLNRFVAMERSSGPLFDVDHSGLVPIPRLHRTTNRRELVGTITVVAIGCLMAFSSGTSNIANAVAPLVGSGELSMNPAIIFGGVAVTIGAFTIARRTLETMGSDITELPLTAAIVVASVSSTLVIFLSALGIPASFVIIATMSIVGLGWGRATRPMTVPEAVSSDEAPPVTVNALAADEEGEELPPIGEEEPEDIPSAASLFNPATTARVVLMQNIVPAIATLGAYLCFRFVPIFGF</sequence>
<keyword evidence="5 9" id="KW-0592">Phosphate transport</keyword>
<comment type="subcellular location">
    <subcellularLocation>
        <location evidence="2 9">Membrane</location>
        <topology evidence="2 9">Multi-pass membrane protein</topology>
    </subcellularLocation>
</comment>
<evidence type="ECO:0000256" key="9">
    <source>
        <dbReference type="RuleBase" id="RU363058"/>
    </source>
</evidence>
<keyword evidence="4 9" id="KW-0813">Transport</keyword>
<keyword evidence="11" id="KW-1185">Reference proteome</keyword>
<dbReference type="GO" id="GO:0005315">
    <property type="term" value="F:phosphate transmembrane transporter activity"/>
    <property type="evidence" value="ECO:0007669"/>
    <property type="project" value="InterPro"/>
</dbReference>
<reference evidence="10 11" key="1">
    <citation type="submission" date="2016-10" db="EMBL/GenBank/DDBJ databases">
        <authorList>
            <person name="de Groot N.N."/>
        </authorList>
    </citation>
    <scope>NUCLEOTIDE SEQUENCE [LARGE SCALE GENOMIC DNA]</scope>
    <source>
        <strain evidence="11">EB21,IBRC-M 10013,KCTC 4048</strain>
    </source>
</reference>
<dbReference type="Pfam" id="PF01384">
    <property type="entry name" value="PHO4"/>
    <property type="match status" value="1"/>
</dbReference>
<dbReference type="PANTHER" id="PTHR11101:SF80">
    <property type="entry name" value="PHOSPHATE TRANSPORTER"/>
    <property type="match status" value="1"/>
</dbReference>
<evidence type="ECO:0000256" key="8">
    <source>
        <dbReference type="ARBA" id="ARBA00023136"/>
    </source>
</evidence>
<keyword evidence="8 9" id="KW-0472">Membrane</keyword>
<dbReference type="InterPro" id="IPR001204">
    <property type="entry name" value="Phos_transporter"/>
</dbReference>
<dbReference type="STRING" id="996166.SAMN05192554_12410"/>
<feature type="transmembrane region" description="Helical" evidence="9">
    <location>
        <begin position="132"/>
        <end position="154"/>
    </location>
</feature>
<comment type="similarity">
    <text evidence="3 9">Belongs to the inorganic phosphate transporter (PiT) (TC 2.A.20) family.</text>
</comment>
<dbReference type="Proteomes" id="UP000199370">
    <property type="component" value="Unassembled WGS sequence"/>
</dbReference>
<gene>
    <name evidence="10" type="ORF">SAMN05192554_12410</name>
</gene>
<organism evidence="10 11">
    <name type="scientific">Haloarchaeobius iranensis</name>
    <dbReference type="NCBI Taxonomy" id="996166"/>
    <lineage>
        <taxon>Archaea</taxon>
        <taxon>Methanobacteriati</taxon>
        <taxon>Methanobacteriota</taxon>
        <taxon>Stenosarchaea group</taxon>
        <taxon>Halobacteria</taxon>
        <taxon>Halobacteriales</taxon>
        <taxon>Halorubellaceae</taxon>
        <taxon>Haloarchaeobius</taxon>
    </lineage>
</organism>
<dbReference type="EMBL" id="FNIA01000024">
    <property type="protein sequence ID" value="SDN27323.1"/>
    <property type="molecule type" value="Genomic_DNA"/>
</dbReference>
<evidence type="ECO:0000313" key="10">
    <source>
        <dbReference type="EMBL" id="SDN27323.1"/>
    </source>
</evidence>
<evidence type="ECO:0000256" key="5">
    <source>
        <dbReference type="ARBA" id="ARBA00022592"/>
    </source>
</evidence>
<keyword evidence="7 9" id="KW-1133">Transmembrane helix</keyword>
<evidence type="ECO:0000313" key="11">
    <source>
        <dbReference type="Proteomes" id="UP000199370"/>
    </source>
</evidence>
<feature type="transmembrane region" description="Helical" evidence="9">
    <location>
        <begin position="70"/>
        <end position="95"/>
    </location>
</feature>
<protein>
    <recommendedName>
        <fullName evidence="9">Phosphate transporter</fullName>
    </recommendedName>
</protein>
<evidence type="ECO:0000256" key="6">
    <source>
        <dbReference type="ARBA" id="ARBA00022692"/>
    </source>
</evidence>
<evidence type="ECO:0000256" key="4">
    <source>
        <dbReference type="ARBA" id="ARBA00022448"/>
    </source>
</evidence>
<evidence type="ECO:0000256" key="7">
    <source>
        <dbReference type="ARBA" id="ARBA00022989"/>
    </source>
</evidence>
<dbReference type="PANTHER" id="PTHR11101">
    <property type="entry name" value="PHOSPHATE TRANSPORTER"/>
    <property type="match status" value="1"/>
</dbReference>
<evidence type="ECO:0000256" key="1">
    <source>
        <dbReference type="ARBA" id="ARBA00001981"/>
    </source>
</evidence>
<name>A0A1H0A2X1_9EURY</name>
<feature type="transmembrane region" description="Helical" evidence="9">
    <location>
        <begin position="287"/>
        <end position="305"/>
    </location>
</feature>
<keyword evidence="6 9" id="KW-0812">Transmembrane</keyword>
<feature type="transmembrane region" description="Helical" evidence="9">
    <location>
        <begin position="44"/>
        <end position="63"/>
    </location>
</feature>
<comment type="function">
    <text evidence="1">Potential transporter for phosphate.</text>
</comment>
<dbReference type="GO" id="GO:0035435">
    <property type="term" value="P:phosphate ion transmembrane transport"/>
    <property type="evidence" value="ECO:0007669"/>
    <property type="project" value="TreeGrafter"/>
</dbReference>
<proteinExistence type="inferred from homology"/>
<dbReference type="RefSeq" id="WP_089735673.1">
    <property type="nucleotide sequence ID" value="NZ_FNIA01000024.1"/>
</dbReference>
<dbReference type="GO" id="GO:0016020">
    <property type="term" value="C:membrane"/>
    <property type="evidence" value="ECO:0007669"/>
    <property type="project" value="UniProtKB-SubCell"/>
</dbReference>